<dbReference type="SMART" id="SM00855">
    <property type="entry name" value="PGAM"/>
    <property type="match status" value="1"/>
</dbReference>
<accession>A0ABX2V6J8</accession>
<dbReference type="Pfam" id="PF00300">
    <property type="entry name" value="His_Phos_1"/>
    <property type="match status" value="1"/>
</dbReference>
<evidence type="ECO:0008006" key="3">
    <source>
        <dbReference type="Google" id="ProtNLM"/>
    </source>
</evidence>
<organism evidence="1 2">
    <name type="scientific">Exiguobacterium undae</name>
    <dbReference type="NCBI Taxonomy" id="169177"/>
    <lineage>
        <taxon>Bacteria</taxon>
        <taxon>Bacillati</taxon>
        <taxon>Bacillota</taxon>
        <taxon>Bacilli</taxon>
        <taxon>Bacillales</taxon>
        <taxon>Bacillales Family XII. Incertae Sedis</taxon>
        <taxon>Exiguobacterium</taxon>
    </lineage>
</organism>
<dbReference type="InterPro" id="IPR029033">
    <property type="entry name" value="His_PPase_superfam"/>
</dbReference>
<dbReference type="CDD" id="cd07067">
    <property type="entry name" value="HP_PGM_like"/>
    <property type="match status" value="1"/>
</dbReference>
<name>A0ABX2V6J8_9BACL</name>
<dbReference type="PANTHER" id="PTHR48100">
    <property type="entry name" value="BROAD-SPECIFICITY PHOSPHATASE YOR283W-RELATED"/>
    <property type="match status" value="1"/>
</dbReference>
<dbReference type="Proteomes" id="UP000078447">
    <property type="component" value="Unassembled WGS sequence"/>
</dbReference>
<reference evidence="1 2" key="1">
    <citation type="submission" date="2016-03" db="EMBL/GenBank/DDBJ databases">
        <authorList>
            <person name="Cho S.-Y."/>
            <person name="Lim S."/>
            <person name="Kim H."/>
            <person name="Soh E.H."/>
            <person name="Moon J.S."/>
        </authorList>
    </citation>
    <scope>NUCLEOTIDE SEQUENCE [LARGE SCALE GENOMIC DNA]</scope>
    <source>
        <strain evidence="1 2">KCTC 3810</strain>
    </source>
</reference>
<evidence type="ECO:0000313" key="1">
    <source>
        <dbReference type="EMBL" id="OAN12240.1"/>
    </source>
</evidence>
<sequence>MTTIYLVRHAHSTYSPDEIARPLSERGTADAKQLISLFREVQPDYIYASPYRRAIETVQPVAEHYGLPIEEAEAFQERLLAPGQLDDFQQAVEYVWNHPDKNPYGGESNDIAQYRVVAGTQQLIRKHTNETVVVGTHGNIMVLLMQHFDPAYDYSFWSRLAMPAVYRLVFDGERCLQIEEVSLASSSK</sequence>
<gene>
    <name evidence="1" type="ORF">A3783_11890</name>
</gene>
<protein>
    <recommendedName>
        <fullName evidence="3">Histidine phosphatase family protein</fullName>
    </recommendedName>
</protein>
<keyword evidence="2" id="KW-1185">Reference proteome</keyword>
<dbReference type="Gene3D" id="3.40.50.1240">
    <property type="entry name" value="Phosphoglycerate mutase-like"/>
    <property type="match status" value="1"/>
</dbReference>
<dbReference type="InterPro" id="IPR050275">
    <property type="entry name" value="PGM_Phosphatase"/>
</dbReference>
<dbReference type="InterPro" id="IPR013078">
    <property type="entry name" value="His_Pase_superF_clade-1"/>
</dbReference>
<dbReference type="PANTHER" id="PTHR48100:SF59">
    <property type="entry name" value="ADENOSYLCOBALAMIN_ALPHA-RIBAZOLE PHOSPHATASE"/>
    <property type="match status" value="1"/>
</dbReference>
<dbReference type="SUPFAM" id="SSF53254">
    <property type="entry name" value="Phosphoglycerate mutase-like"/>
    <property type="match status" value="1"/>
</dbReference>
<comment type="caution">
    <text evidence="1">The sequence shown here is derived from an EMBL/GenBank/DDBJ whole genome shotgun (WGS) entry which is preliminary data.</text>
</comment>
<evidence type="ECO:0000313" key="2">
    <source>
        <dbReference type="Proteomes" id="UP000078447"/>
    </source>
</evidence>
<dbReference type="RefSeq" id="WP_028106945.1">
    <property type="nucleotide sequence ID" value="NZ_LVVL01000015.1"/>
</dbReference>
<proteinExistence type="predicted"/>
<dbReference type="EMBL" id="LVVL01000015">
    <property type="protein sequence ID" value="OAN12240.1"/>
    <property type="molecule type" value="Genomic_DNA"/>
</dbReference>